<dbReference type="CTD" id="9818070"/>
<evidence type="ECO:0000313" key="1">
    <source>
        <dbReference type="EMBL" id="KAF1753307.1"/>
    </source>
</evidence>
<gene>
    <name evidence="1" type="ORF">GCK72_019863</name>
</gene>
<dbReference type="KEGG" id="crq:GCK72_019863"/>
<dbReference type="RefSeq" id="XP_003116507.2">
    <property type="nucleotide sequence ID" value="XM_003116459.2"/>
</dbReference>
<comment type="caution">
    <text evidence="1">The sequence shown here is derived from an EMBL/GenBank/DDBJ whole genome shotgun (WGS) entry which is preliminary data.</text>
</comment>
<dbReference type="AlphaFoldDB" id="A0A6A5GDH7"/>
<organism evidence="1 2">
    <name type="scientific">Caenorhabditis remanei</name>
    <name type="common">Caenorhabditis vulgaris</name>
    <dbReference type="NCBI Taxonomy" id="31234"/>
    <lineage>
        <taxon>Eukaryota</taxon>
        <taxon>Metazoa</taxon>
        <taxon>Ecdysozoa</taxon>
        <taxon>Nematoda</taxon>
        <taxon>Chromadorea</taxon>
        <taxon>Rhabditida</taxon>
        <taxon>Rhabditina</taxon>
        <taxon>Rhabditomorpha</taxon>
        <taxon>Rhabditoidea</taxon>
        <taxon>Rhabditidae</taxon>
        <taxon>Peloderinae</taxon>
        <taxon>Caenorhabditis</taxon>
    </lineage>
</organism>
<dbReference type="Proteomes" id="UP000483820">
    <property type="component" value="Chromosome V"/>
</dbReference>
<name>A0A6A5GDH7_CAERE</name>
<proteinExistence type="predicted"/>
<dbReference type="EMBL" id="WUAV01000005">
    <property type="protein sequence ID" value="KAF1753307.1"/>
    <property type="molecule type" value="Genomic_DNA"/>
</dbReference>
<protein>
    <submittedName>
        <fullName evidence="1">Uncharacterized protein</fullName>
    </submittedName>
</protein>
<sequence>MADARATTCYLNGLSLRTINEVEKILRSLPREGDPCEIQCSQPSTGGSVGRNTADVIVSKSLKIHEDPKPLVLSPPTKQEIPKKSKGKKTISEYSCVSLKSEEMKKMEVIASSVSGTESKIQCKVLTDQIQVNPIMSCNGVVLSLDVEVTIPDRQEKKKMKLEIECPDFMPARIKIGNKWKTIV</sequence>
<accession>A0A6A5GDH7</accession>
<reference evidence="1 2" key="1">
    <citation type="submission" date="2019-12" db="EMBL/GenBank/DDBJ databases">
        <title>Chromosome-level assembly of the Caenorhabditis remanei genome.</title>
        <authorList>
            <person name="Teterina A.A."/>
            <person name="Willis J.H."/>
            <person name="Phillips P.C."/>
        </authorList>
    </citation>
    <scope>NUCLEOTIDE SEQUENCE [LARGE SCALE GENOMIC DNA]</scope>
    <source>
        <strain evidence="1 2">PX506</strain>
        <tissue evidence="1">Whole organism</tissue>
    </source>
</reference>
<evidence type="ECO:0000313" key="2">
    <source>
        <dbReference type="Proteomes" id="UP000483820"/>
    </source>
</evidence>
<dbReference type="GeneID" id="9818070"/>